<evidence type="ECO:0000256" key="4">
    <source>
        <dbReference type="ARBA" id="ARBA00022824"/>
    </source>
</evidence>
<dbReference type="Proteomes" id="UP000298781">
    <property type="component" value="Chromosome"/>
</dbReference>
<feature type="compositionally biased region" description="Low complexity" evidence="7">
    <location>
        <begin position="448"/>
        <end position="475"/>
    </location>
</feature>
<dbReference type="OrthoDB" id="273988at2"/>
<keyword evidence="6 8" id="KW-0472">Membrane</keyword>
<dbReference type="GO" id="GO:0006629">
    <property type="term" value="P:lipid metabolic process"/>
    <property type="evidence" value="ECO:0007669"/>
    <property type="project" value="TreeGrafter"/>
</dbReference>
<evidence type="ECO:0000313" key="9">
    <source>
        <dbReference type="EMBL" id="QCI63705.1"/>
    </source>
</evidence>
<feature type="transmembrane region" description="Helical" evidence="8">
    <location>
        <begin position="312"/>
        <end position="333"/>
    </location>
</feature>
<dbReference type="PANTHER" id="PTHR13416:SF2">
    <property type="entry name" value="TRANSMEMBRANE PROTEIN 43"/>
    <property type="match status" value="1"/>
</dbReference>
<sequence length="491" mass="52878">MSMDSDNNWSSATSSDSSGSTTPDGDSTTEHVGFFQRLMQSLVGILVGIALVGATIWGLFWNEGRAIGTTRALNEGAAAAISVPAARVDPANEGRLIHLTGDLRAGAPLADEEFRIRTQAVRLERRVEMYQWKEEQKTESRSNTGGSQTRTTTYTYEQVWSDRSIDSSRFRQRDGHSNPRMPIASRTQVAPNATLGQFRADERVIGLFGRSAERSFALSAEALQPFTARFGDRARLSDGSVYVGDDPQNPRIGDIRIRYSILAEGPVSVVARQIGSGLTAYVAQNGREVFLGETGTKSAAELFTHAHEANGILTWILRAVALLVMWIGWFLVFRPFVILADIIPILGSAMAAGAGLVALALTLVVYLPVIALAWFWHRPVMSIALIAAGLAGAYGLRWLGQQRRAAKAAAAPVQQGLLAQPYPGQGYPAQGYPAQGYPANAPMPAATYPARQAYPPQPGYQQPQAYPAPGQAAPASFLNVPPELGSRGGQR</sequence>
<dbReference type="KEGG" id="pstg:E8M01_05290"/>
<feature type="compositionally biased region" description="Low complexity" evidence="7">
    <location>
        <begin position="141"/>
        <end position="154"/>
    </location>
</feature>
<dbReference type="RefSeq" id="WP_136959162.1">
    <property type="nucleotide sequence ID" value="NZ_CP039690.1"/>
</dbReference>
<feature type="compositionally biased region" description="Low complexity" evidence="7">
    <location>
        <begin position="1"/>
        <end position="26"/>
    </location>
</feature>
<feature type="region of interest" description="Disordered" evidence="7">
    <location>
        <begin position="133"/>
        <end position="154"/>
    </location>
</feature>
<feature type="region of interest" description="Disordered" evidence="7">
    <location>
        <begin position="1"/>
        <end position="28"/>
    </location>
</feature>
<evidence type="ECO:0000256" key="5">
    <source>
        <dbReference type="ARBA" id="ARBA00022989"/>
    </source>
</evidence>
<comment type="subcellular location">
    <subcellularLocation>
        <location evidence="1">Endomembrane system</location>
        <topology evidence="1">Multi-pass membrane protein</topology>
    </subcellularLocation>
    <subcellularLocation>
        <location evidence="2">Endoplasmic reticulum membrane</location>
    </subcellularLocation>
</comment>
<dbReference type="Pfam" id="PF07787">
    <property type="entry name" value="TMEM43"/>
    <property type="match status" value="1"/>
</dbReference>
<evidence type="ECO:0000256" key="8">
    <source>
        <dbReference type="SAM" id="Phobius"/>
    </source>
</evidence>
<evidence type="ECO:0000256" key="3">
    <source>
        <dbReference type="ARBA" id="ARBA00022692"/>
    </source>
</evidence>
<reference evidence="9 10" key="1">
    <citation type="submission" date="2019-04" db="EMBL/GenBank/DDBJ databases">
        <title>Phreatobacter aquaticus sp. nov.</title>
        <authorList>
            <person name="Choi A."/>
        </authorList>
    </citation>
    <scope>NUCLEOTIDE SEQUENCE [LARGE SCALE GENOMIC DNA]</scope>
    <source>
        <strain evidence="9 10">KCTC 52518</strain>
    </source>
</reference>
<organism evidence="9 10">
    <name type="scientific">Phreatobacter stygius</name>
    <dbReference type="NCBI Taxonomy" id="1940610"/>
    <lineage>
        <taxon>Bacteria</taxon>
        <taxon>Pseudomonadati</taxon>
        <taxon>Pseudomonadota</taxon>
        <taxon>Alphaproteobacteria</taxon>
        <taxon>Hyphomicrobiales</taxon>
        <taxon>Phreatobacteraceae</taxon>
        <taxon>Phreatobacter</taxon>
    </lineage>
</organism>
<keyword evidence="5 8" id="KW-1133">Transmembrane helix</keyword>
<gene>
    <name evidence="9" type="ORF">E8M01_05290</name>
</gene>
<feature type="transmembrane region" description="Helical" evidence="8">
    <location>
        <begin position="380"/>
        <end position="399"/>
    </location>
</feature>
<proteinExistence type="predicted"/>
<dbReference type="AlphaFoldDB" id="A0A4D7AVX7"/>
<protein>
    <submittedName>
        <fullName evidence="9">Uncharacterized protein</fullName>
    </submittedName>
</protein>
<evidence type="ECO:0000256" key="2">
    <source>
        <dbReference type="ARBA" id="ARBA00004586"/>
    </source>
</evidence>
<dbReference type="InterPro" id="IPR012430">
    <property type="entry name" value="TMEM43_fam"/>
</dbReference>
<dbReference type="PANTHER" id="PTHR13416">
    <property type="match status" value="1"/>
</dbReference>
<dbReference type="EMBL" id="CP039690">
    <property type="protein sequence ID" value="QCI63705.1"/>
    <property type="molecule type" value="Genomic_DNA"/>
</dbReference>
<evidence type="ECO:0000256" key="6">
    <source>
        <dbReference type="ARBA" id="ARBA00023136"/>
    </source>
</evidence>
<name>A0A4D7AVX7_9HYPH</name>
<dbReference type="GO" id="GO:0012505">
    <property type="term" value="C:endomembrane system"/>
    <property type="evidence" value="ECO:0007669"/>
    <property type="project" value="UniProtKB-SubCell"/>
</dbReference>
<keyword evidence="3 8" id="KW-0812">Transmembrane</keyword>
<evidence type="ECO:0000256" key="7">
    <source>
        <dbReference type="SAM" id="MobiDB-lite"/>
    </source>
</evidence>
<dbReference type="GO" id="GO:0071763">
    <property type="term" value="P:nuclear membrane organization"/>
    <property type="evidence" value="ECO:0007669"/>
    <property type="project" value="TreeGrafter"/>
</dbReference>
<accession>A0A4D7AVX7</accession>
<feature type="transmembrane region" description="Helical" evidence="8">
    <location>
        <begin position="345"/>
        <end position="374"/>
    </location>
</feature>
<keyword evidence="10" id="KW-1185">Reference proteome</keyword>
<keyword evidence="4" id="KW-0256">Endoplasmic reticulum</keyword>
<evidence type="ECO:0000256" key="1">
    <source>
        <dbReference type="ARBA" id="ARBA00004127"/>
    </source>
</evidence>
<feature type="transmembrane region" description="Helical" evidence="8">
    <location>
        <begin position="42"/>
        <end position="61"/>
    </location>
</feature>
<feature type="region of interest" description="Disordered" evidence="7">
    <location>
        <begin position="448"/>
        <end position="491"/>
    </location>
</feature>
<evidence type="ECO:0000313" key="10">
    <source>
        <dbReference type="Proteomes" id="UP000298781"/>
    </source>
</evidence>